<reference evidence="1" key="1">
    <citation type="submission" date="2022-03" db="EMBL/GenBank/DDBJ databases">
        <authorList>
            <person name="Ragab S."/>
            <person name="Abdelmoteleb M."/>
            <person name="El-Shibiny A."/>
        </authorList>
    </citation>
    <scope>NUCLEOTIDE SEQUENCE</scope>
</reference>
<organism evidence="1 2">
    <name type="scientific">Escherichia phage ZCEC13</name>
    <dbReference type="NCBI Taxonomy" id="2935866"/>
    <lineage>
        <taxon>Viruses</taxon>
        <taxon>Duplodnaviria</taxon>
        <taxon>Heunggongvirae</taxon>
        <taxon>Uroviricota</taxon>
        <taxon>Caudoviricetes</taxon>
        <taxon>Jameshumphriesvirinae</taxon>
        <taxon>Zewailvirus</taxon>
        <taxon>Zewailvirus ZCEC13</taxon>
    </lineage>
</organism>
<accession>A0AAE9HH12</accession>
<sequence>MATHSGYPLVRRNRTPRTAKTHVLYACE</sequence>
<name>A0AAE9HH12_9CAUD</name>
<dbReference type="EMBL" id="ON086804">
    <property type="protein sequence ID" value="UPU16103.1"/>
    <property type="molecule type" value="Genomic_DNA"/>
</dbReference>
<keyword evidence="2" id="KW-1185">Reference proteome</keyword>
<evidence type="ECO:0000313" key="2">
    <source>
        <dbReference type="Proteomes" id="UP000830967"/>
    </source>
</evidence>
<proteinExistence type="predicted"/>
<dbReference type="Proteomes" id="UP000830967">
    <property type="component" value="Segment"/>
</dbReference>
<protein>
    <submittedName>
        <fullName evidence="1">Uncharacterized protein</fullName>
    </submittedName>
</protein>
<evidence type="ECO:0000313" key="1">
    <source>
        <dbReference type="EMBL" id="UPU16103.1"/>
    </source>
</evidence>